<comment type="caution">
    <text evidence="3">The sequence shown here is derived from an EMBL/GenBank/DDBJ whole genome shotgun (WGS) entry which is preliminary data.</text>
</comment>
<dbReference type="Pfam" id="PF08443">
    <property type="entry name" value="RimK"/>
    <property type="match status" value="1"/>
</dbReference>
<organism evidence="3 4">
    <name type="scientific">Lentibacillus kimchii</name>
    <dbReference type="NCBI Taxonomy" id="1542911"/>
    <lineage>
        <taxon>Bacteria</taxon>
        <taxon>Bacillati</taxon>
        <taxon>Bacillota</taxon>
        <taxon>Bacilli</taxon>
        <taxon>Bacillales</taxon>
        <taxon>Bacillaceae</taxon>
        <taxon>Lentibacillus</taxon>
    </lineage>
</organism>
<evidence type="ECO:0000313" key="4">
    <source>
        <dbReference type="Proteomes" id="UP001596620"/>
    </source>
</evidence>
<dbReference type="Gene3D" id="3.40.50.20">
    <property type="match status" value="1"/>
</dbReference>
<dbReference type="SUPFAM" id="SSF56059">
    <property type="entry name" value="Glutathione synthetase ATP-binding domain-like"/>
    <property type="match status" value="1"/>
</dbReference>
<dbReference type="GO" id="GO:0016874">
    <property type="term" value="F:ligase activity"/>
    <property type="evidence" value="ECO:0007669"/>
    <property type="project" value="UniProtKB-KW"/>
</dbReference>
<gene>
    <name evidence="3" type="ORF">ACFQU8_12275</name>
</gene>
<dbReference type="InterPro" id="IPR011761">
    <property type="entry name" value="ATP-grasp"/>
</dbReference>
<keyword evidence="4" id="KW-1185">Reference proteome</keyword>
<sequence>MEGWLIYRKTDAETNKHFIRWFQTEAAHEQVNLRLILRENLTIGISDGEPAIHLNGGVVTRPDFAVVRTIEPLLNQHLESLGISVYNNADTARICNHKGLTHSHVSSLGIPTNDTLFVDPNSGLTEQAPMAYPFVMKEAGGRGGQNVYLVTNTPEWEQLKDICFPDDLIIQSAQHIQLGRDVRVFVVGSTIIGAVLRKSDHDFRANYKLGGSAVWYRLSSQEVAIVSRITASFQFGMVGIDFLLDQNGRFIFNEIEDVVGSRTLSAVSDVNILRHYIQHIKSENP</sequence>
<dbReference type="RefSeq" id="WP_382360650.1">
    <property type="nucleotide sequence ID" value="NZ_JBHTGR010000057.1"/>
</dbReference>
<dbReference type="Gene3D" id="3.30.470.20">
    <property type="entry name" value="ATP-grasp fold, B domain"/>
    <property type="match status" value="1"/>
</dbReference>
<evidence type="ECO:0000313" key="3">
    <source>
        <dbReference type="EMBL" id="MFC7747963.1"/>
    </source>
</evidence>
<evidence type="ECO:0000256" key="1">
    <source>
        <dbReference type="PROSITE-ProRule" id="PRU00409"/>
    </source>
</evidence>
<keyword evidence="1" id="KW-0067">ATP-binding</keyword>
<feature type="domain" description="ATP-grasp" evidence="2">
    <location>
        <begin position="102"/>
        <end position="281"/>
    </location>
</feature>
<dbReference type="PANTHER" id="PTHR21621">
    <property type="entry name" value="RIBOSOMAL PROTEIN S6 MODIFICATION PROTEIN"/>
    <property type="match status" value="1"/>
</dbReference>
<proteinExistence type="predicted"/>
<dbReference type="PANTHER" id="PTHR21621:SF0">
    <property type="entry name" value="BETA-CITRYLGLUTAMATE SYNTHASE B-RELATED"/>
    <property type="match status" value="1"/>
</dbReference>
<keyword evidence="3" id="KW-0436">Ligase</keyword>
<name>A0ABW2UYA2_9BACI</name>
<reference evidence="4" key="1">
    <citation type="journal article" date="2019" name="Int. J. Syst. Evol. Microbiol.">
        <title>The Global Catalogue of Microorganisms (GCM) 10K type strain sequencing project: providing services to taxonomists for standard genome sequencing and annotation.</title>
        <authorList>
            <consortium name="The Broad Institute Genomics Platform"/>
            <consortium name="The Broad Institute Genome Sequencing Center for Infectious Disease"/>
            <person name="Wu L."/>
            <person name="Ma J."/>
        </authorList>
    </citation>
    <scope>NUCLEOTIDE SEQUENCE [LARGE SCALE GENOMIC DNA]</scope>
    <source>
        <strain evidence="4">JCM 30234</strain>
    </source>
</reference>
<protein>
    <submittedName>
        <fullName evidence="3">RimK family alpha-L-glutamate ligase</fullName>
    </submittedName>
</protein>
<dbReference type="EMBL" id="JBHTGR010000057">
    <property type="protein sequence ID" value="MFC7747963.1"/>
    <property type="molecule type" value="Genomic_DNA"/>
</dbReference>
<dbReference type="InterPro" id="IPR013651">
    <property type="entry name" value="ATP-grasp_RimK-type"/>
</dbReference>
<keyword evidence="1" id="KW-0547">Nucleotide-binding</keyword>
<accession>A0ABW2UYA2</accession>
<evidence type="ECO:0000259" key="2">
    <source>
        <dbReference type="PROSITE" id="PS50975"/>
    </source>
</evidence>
<dbReference type="PROSITE" id="PS50975">
    <property type="entry name" value="ATP_GRASP"/>
    <property type="match status" value="1"/>
</dbReference>
<dbReference type="Proteomes" id="UP001596620">
    <property type="component" value="Unassembled WGS sequence"/>
</dbReference>